<sequence length="381" mass="42979">MLVEGRDGDDITPGPCHGERPRCLVPPHVGHVEIKRTNRFACGSFLYTLYDPCFEPYDSLEISFRNSDTVSKMKRAAIAAFSPKPSKRYSVRSISLPARSHPSTLRVEEELNKFKSWEASTSSFKVETICVGLSFVVELYRRLGDLLNLPLTQQTLGQVQLQKWINELLESSLRYLDVCGNTRDAILSFRESLRELQSALRRRKVGDFSVESIVTAYTCSRRKLKKDIVKSLASLKPMDNPLGSSLSLDLNDHLSALFRVLTETSWVTVSIFHSLLLFLSVPVLTPKPSRWSLVSKLVQKGALARKDDKQGSMNELESVDIALGNLLMQNSSKEIETQKIQSAHLRLDALDISMEGLEKVLEGLFRHLIQTRVFLLNIISQ</sequence>
<dbReference type="Proteomes" id="UP000516437">
    <property type="component" value="Chromosome 8"/>
</dbReference>
<comment type="caution">
    <text evidence="1">The sequence shown here is derived from an EMBL/GenBank/DDBJ whole genome shotgun (WGS) entry which is preliminary data.</text>
</comment>
<keyword evidence="2" id="KW-1185">Reference proteome</keyword>
<dbReference type="InterPro" id="IPR004320">
    <property type="entry name" value="BPS1_pln"/>
</dbReference>
<dbReference type="AlphaFoldDB" id="A0A6A1UNH4"/>
<dbReference type="GO" id="GO:0048367">
    <property type="term" value="P:shoot system development"/>
    <property type="evidence" value="ECO:0007669"/>
    <property type="project" value="InterPro"/>
</dbReference>
<proteinExistence type="predicted"/>
<dbReference type="Pfam" id="PF03087">
    <property type="entry name" value="BPS1"/>
    <property type="match status" value="1"/>
</dbReference>
<gene>
    <name evidence="1" type="ORF">CJ030_MR8G007414</name>
</gene>
<reference evidence="1 2" key="1">
    <citation type="journal article" date="2019" name="Plant Biotechnol. J.">
        <title>The red bayberry genome and genetic basis of sex determination.</title>
        <authorList>
            <person name="Jia H.M."/>
            <person name="Jia H.J."/>
            <person name="Cai Q.L."/>
            <person name="Wang Y."/>
            <person name="Zhao H.B."/>
            <person name="Yang W.F."/>
            <person name="Wang G.Y."/>
            <person name="Li Y.H."/>
            <person name="Zhan D.L."/>
            <person name="Shen Y.T."/>
            <person name="Niu Q.F."/>
            <person name="Chang L."/>
            <person name="Qiu J."/>
            <person name="Zhao L."/>
            <person name="Xie H.B."/>
            <person name="Fu W.Y."/>
            <person name="Jin J."/>
            <person name="Li X.W."/>
            <person name="Jiao Y."/>
            <person name="Zhou C.C."/>
            <person name="Tu T."/>
            <person name="Chai C.Y."/>
            <person name="Gao J.L."/>
            <person name="Fan L.J."/>
            <person name="van de Weg E."/>
            <person name="Wang J.Y."/>
            <person name="Gao Z.S."/>
        </authorList>
    </citation>
    <scope>NUCLEOTIDE SEQUENCE [LARGE SCALE GENOMIC DNA]</scope>
    <source>
        <tissue evidence="1">Leaves</tissue>
    </source>
</reference>
<dbReference type="OrthoDB" id="1701699at2759"/>
<name>A0A6A1UNH4_9ROSI</name>
<protein>
    <submittedName>
        <fullName evidence="1">Uncharacterized protein</fullName>
    </submittedName>
</protein>
<evidence type="ECO:0000313" key="2">
    <source>
        <dbReference type="Proteomes" id="UP000516437"/>
    </source>
</evidence>
<accession>A0A6A1UNH4</accession>
<dbReference type="PANTHER" id="PTHR33070:SF116">
    <property type="entry name" value="DUF241 DOMAIN PROTEIN"/>
    <property type="match status" value="1"/>
</dbReference>
<organism evidence="1 2">
    <name type="scientific">Morella rubra</name>
    <name type="common">Chinese bayberry</name>
    <dbReference type="NCBI Taxonomy" id="262757"/>
    <lineage>
        <taxon>Eukaryota</taxon>
        <taxon>Viridiplantae</taxon>
        <taxon>Streptophyta</taxon>
        <taxon>Embryophyta</taxon>
        <taxon>Tracheophyta</taxon>
        <taxon>Spermatophyta</taxon>
        <taxon>Magnoliopsida</taxon>
        <taxon>eudicotyledons</taxon>
        <taxon>Gunneridae</taxon>
        <taxon>Pentapetalae</taxon>
        <taxon>rosids</taxon>
        <taxon>fabids</taxon>
        <taxon>Fagales</taxon>
        <taxon>Myricaceae</taxon>
        <taxon>Morella</taxon>
    </lineage>
</organism>
<evidence type="ECO:0000313" key="1">
    <source>
        <dbReference type="EMBL" id="KAB1201753.1"/>
    </source>
</evidence>
<dbReference type="EMBL" id="RXIC02000026">
    <property type="protein sequence ID" value="KAB1201753.1"/>
    <property type="molecule type" value="Genomic_DNA"/>
</dbReference>
<dbReference type="PANTHER" id="PTHR33070">
    <property type="entry name" value="OS06G0725500 PROTEIN"/>
    <property type="match status" value="1"/>
</dbReference>
<dbReference type="GO" id="GO:0048364">
    <property type="term" value="P:root development"/>
    <property type="evidence" value="ECO:0007669"/>
    <property type="project" value="InterPro"/>
</dbReference>